<protein>
    <submittedName>
        <fullName evidence="2">DNA-3-methyladenine glycosylase I</fullName>
    </submittedName>
</protein>
<dbReference type="RefSeq" id="WP_144333397.1">
    <property type="nucleotide sequence ID" value="NZ_VLPL01000005.1"/>
</dbReference>
<keyword evidence="3" id="KW-1185">Reference proteome</keyword>
<keyword evidence="1" id="KW-0862">Zinc</keyword>
<dbReference type="GO" id="GO:0046872">
    <property type="term" value="F:metal ion binding"/>
    <property type="evidence" value="ECO:0007669"/>
    <property type="project" value="UniProtKB-KW"/>
</dbReference>
<dbReference type="Pfam" id="PF03352">
    <property type="entry name" value="Adenine_glyco"/>
    <property type="match status" value="1"/>
</dbReference>
<dbReference type="InterPro" id="IPR005019">
    <property type="entry name" value="Adenine_glyco"/>
</dbReference>
<dbReference type="InterPro" id="IPR052891">
    <property type="entry name" value="DNA-3mA_glycosylase"/>
</dbReference>
<dbReference type="SUPFAM" id="SSF48150">
    <property type="entry name" value="DNA-glycosylase"/>
    <property type="match status" value="1"/>
</dbReference>
<accession>A0A556MRK8</accession>
<gene>
    <name evidence="2" type="ORF">FO442_11795</name>
</gene>
<dbReference type="Gene3D" id="1.10.340.30">
    <property type="entry name" value="Hypothetical protein, domain 2"/>
    <property type="match status" value="1"/>
</dbReference>
<dbReference type="Proteomes" id="UP000316008">
    <property type="component" value="Unassembled WGS sequence"/>
</dbReference>
<comment type="caution">
    <text evidence="2">The sequence shown here is derived from an EMBL/GenBank/DDBJ whole genome shotgun (WGS) entry which is preliminary data.</text>
</comment>
<dbReference type="AlphaFoldDB" id="A0A556MRK8"/>
<evidence type="ECO:0000313" key="2">
    <source>
        <dbReference type="EMBL" id="TSJ42442.1"/>
    </source>
</evidence>
<name>A0A556MRK8_9FLAO</name>
<dbReference type="EMBL" id="VLPL01000005">
    <property type="protein sequence ID" value="TSJ42442.1"/>
    <property type="molecule type" value="Genomic_DNA"/>
</dbReference>
<keyword evidence="1" id="KW-0479">Metal-binding</keyword>
<sequence>MSYCDYVLSKPKDDHHRIYHDFHYGTPIEDDNELFGRLILEINQAGLSWDIILKKQTNFSEAFDVYRIDKIANYQEDKVNELLQNPGIIRNKLKINAVIYNANQVLLIQKEFGSFKFWLDSHLGKSKEEWVKLFKKHFKFVGGEIVNEFLMSTGYLPGAHHPNCFRYKELNKQSAAAD</sequence>
<dbReference type="GO" id="GO:0008725">
    <property type="term" value="F:DNA-3-methyladenine glycosylase activity"/>
    <property type="evidence" value="ECO:0007669"/>
    <property type="project" value="InterPro"/>
</dbReference>
<dbReference type="GO" id="GO:0006284">
    <property type="term" value="P:base-excision repair"/>
    <property type="evidence" value="ECO:0007669"/>
    <property type="project" value="InterPro"/>
</dbReference>
<evidence type="ECO:0000313" key="3">
    <source>
        <dbReference type="Proteomes" id="UP000316008"/>
    </source>
</evidence>
<feature type="binding site" evidence="1">
    <location>
        <position position="160"/>
    </location>
    <ligand>
        <name>Zn(2+)</name>
        <dbReference type="ChEBI" id="CHEBI:29105"/>
    </ligand>
</feature>
<dbReference type="OrthoDB" id="9807664at2"/>
<reference evidence="2 3" key="1">
    <citation type="submission" date="2019-07" db="EMBL/GenBank/DDBJ databases">
        <authorList>
            <person name="Huq M.A."/>
        </authorList>
    </citation>
    <scope>NUCLEOTIDE SEQUENCE [LARGE SCALE GENOMIC DNA]</scope>
    <source>
        <strain evidence="2 3">MAH-3</strain>
    </source>
</reference>
<feature type="binding site" evidence="1">
    <location>
        <position position="4"/>
    </location>
    <ligand>
        <name>Zn(2+)</name>
        <dbReference type="ChEBI" id="CHEBI:29105"/>
    </ligand>
</feature>
<dbReference type="PANTHER" id="PTHR30037">
    <property type="entry name" value="DNA-3-METHYLADENINE GLYCOSYLASE 1"/>
    <property type="match status" value="1"/>
</dbReference>
<feature type="binding site" evidence="1">
    <location>
        <position position="20"/>
    </location>
    <ligand>
        <name>Zn(2+)</name>
        <dbReference type="ChEBI" id="CHEBI:29105"/>
    </ligand>
</feature>
<proteinExistence type="predicted"/>
<organism evidence="2 3">
    <name type="scientific">Fluviicola chungangensis</name>
    <dbReference type="NCBI Taxonomy" id="2597671"/>
    <lineage>
        <taxon>Bacteria</taxon>
        <taxon>Pseudomonadati</taxon>
        <taxon>Bacteroidota</taxon>
        <taxon>Flavobacteriia</taxon>
        <taxon>Flavobacteriales</taxon>
        <taxon>Crocinitomicaceae</taxon>
        <taxon>Fluviicola</taxon>
    </lineage>
</organism>
<dbReference type="InterPro" id="IPR011257">
    <property type="entry name" value="DNA_glycosylase"/>
</dbReference>
<dbReference type="PANTHER" id="PTHR30037:SF4">
    <property type="entry name" value="DNA-3-METHYLADENINE GLYCOSYLASE I"/>
    <property type="match status" value="1"/>
</dbReference>
<evidence type="ECO:0000256" key="1">
    <source>
        <dbReference type="PIRSR" id="PIRSR605019-1"/>
    </source>
</evidence>
<feature type="binding site" evidence="1">
    <location>
        <position position="164"/>
    </location>
    <ligand>
        <name>Zn(2+)</name>
        <dbReference type="ChEBI" id="CHEBI:29105"/>
    </ligand>
</feature>